<keyword evidence="1" id="KW-0863">Zinc-finger</keyword>
<evidence type="ECO:0000256" key="1">
    <source>
        <dbReference type="PROSITE-ProRule" id="PRU00453"/>
    </source>
</evidence>
<dbReference type="InterPro" id="IPR007529">
    <property type="entry name" value="Znf_HIT"/>
</dbReference>
<evidence type="ECO:0000259" key="3">
    <source>
        <dbReference type="PROSITE" id="PS51083"/>
    </source>
</evidence>
<keyword evidence="1" id="KW-0479">Metal-binding</keyword>
<dbReference type="InterPro" id="IPR039646">
    <property type="entry name" value="ZNHIT2"/>
</dbReference>
<dbReference type="PROSITE" id="PS51083">
    <property type="entry name" value="ZF_HIT"/>
    <property type="match status" value="1"/>
</dbReference>
<feature type="domain" description="HIT-type" evidence="3">
    <location>
        <begin position="19"/>
        <end position="52"/>
    </location>
</feature>
<dbReference type="AlphaFoldDB" id="A0A2G4T3I0"/>
<dbReference type="SUPFAM" id="SSF144232">
    <property type="entry name" value="HIT/MYND zinc finger-like"/>
    <property type="match status" value="1"/>
</dbReference>
<keyword evidence="1" id="KW-0862">Zinc</keyword>
<protein>
    <recommendedName>
        <fullName evidence="3">HIT-type domain-containing protein</fullName>
    </recommendedName>
</protein>
<name>A0A2G4T3I0_RHIZD</name>
<proteinExistence type="predicted"/>
<keyword evidence="5" id="KW-1185">Reference proteome</keyword>
<dbReference type="PANTHER" id="PTHR15555">
    <property type="entry name" value="ZINC FINGER HIT DOMAIN CONTAINING PROTEIN 2 PROTEIN FON -RELATED"/>
    <property type="match status" value="1"/>
</dbReference>
<reference evidence="4 5" key="1">
    <citation type="journal article" date="2016" name="Proc. Natl. Acad. Sci. U.S.A.">
        <title>Lipid metabolic changes in an early divergent fungus govern the establishment of a mutualistic symbiosis with endobacteria.</title>
        <authorList>
            <person name="Lastovetsky O.A."/>
            <person name="Gaspar M.L."/>
            <person name="Mondo S.J."/>
            <person name="LaButti K.M."/>
            <person name="Sandor L."/>
            <person name="Grigoriev I.V."/>
            <person name="Henry S.A."/>
            <person name="Pawlowska T.E."/>
        </authorList>
    </citation>
    <scope>NUCLEOTIDE SEQUENCE [LARGE SCALE GENOMIC DNA]</scope>
    <source>
        <strain evidence="4 5">ATCC 52813</strain>
    </source>
</reference>
<dbReference type="EMBL" id="KZ303844">
    <property type="protein sequence ID" value="PHZ15564.1"/>
    <property type="molecule type" value="Genomic_DNA"/>
</dbReference>
<dbReference type="PANTHER" id="PTHR15555:SF0">
    <property type="entry name" value="ZINC FINGER HIT DOMAIN-CONTAINING PROTEIN 2"/>
    <property type="match status" value="1"/>
</dbReference>
<evidence type="ECO:0000313" key="4">
    <source>
        <dbReference type="EMBL" id="PHZ15564.1"/>
    </source>
</evidence>
<organism evidence="4 5">
    <name type="scientific">Rhizopus microsporus ATCC 52813</name>
    <dbReference type="NCBI Taxonomy" id="1340429"/>
    <lineage>
        <taxon>Eukaryota</taxon>
        <taxon>Fungi</taxon>
        <taxon>Fungi incertae sedis</taxon>
        <taxon>Mucoromycota</taxon>
        <taxon>Mucoromycotina</taxon>
        <taxon>Mucoromycetes</taxon>
        <taxon>Mucorales</taxon>
        <taxon>Mucorineae</taxon>
        <taxon>Rhizopodaceae</taxon>
        <taxon>Rhizopus</taxon>
    </lineage>
</organism>
<dbReference type="Gene3D" id="3.30.60.190">
    <property type="match status" value="1"/>
</dbReference>
<feature type="coiled-coil region" evidence="2">
    <location>
        <begin position="356"/>
        <end position="383"/>
    </location>
</feature>
<accession>A0A2G4T3I0</accession>
<evidence type="ECO:0000313" key="5">
    <source>
        <dbReference type="Proteomes" id="UP000242254"/>
    </source>
</evidence>
<dbReference type="Proteomes" id="UP000242254">
    <property type="component" value="Unassembled WGS sequence"/>
</dbReference>
<sequence>MELKIIEQDTPEPVQETLCEICEKQFSKYVCPRCNLRYCSLACYKDMRHADCTESFYKQSVTEEIKSREIDKESKNKMLEMLKRLEEEKVEEDVLEDDEYDELLEKFNDLDIDNADPELIWSMLSEKERQEFRSMVSKLDDTWHKFDLPDYIPWWIIIQQSRIQDITEPTSDDHRIPQLPDNLPDFSKMTQPSARESPHLIWNMIHILATYSYLMRHSMGELLEDIQDTVHVIETLSAEILFSTAASCPFGSIHEVIDDIVERILRFQEQSSPAKRKMAAATARYDLKILVIHDLLKLVPERKRAMFDFWLALDQISKKRKKRSVGLAVRKLYFYWAAACAFEDLELVLASLRSILSKIEIEKTDFEQDREAAQRAIREYQKAGSTAKIQEI</sequence>
<dbReference type="STRING" id="1340429.A0A2G4T3I0"/>
<keyword evidence="2" id="KW-0175">Coiled coil</keyword>
<gene>
    <name evidence="4" type="ORF">RHIMIDRAFT_90300</name>
</gene>
<dbReference type="CDD" id="cd23024">
    <property type="entry name" value="zf-HIT_ZNHIT2-3"/>
    <property type="match status" value="1"/>
</dbReference>
<dbReference type="Pfam" id="PF04438">
    <property type="entry name" value="zf-HIT"/>
    <property type="match status" value="1"/>
</dbReference>
<evidence type="ECO:0000256" key="2">
    <source>
        <dbReference type="SAM" id="Coils"/>
    </source>
</evidence>
<dbReference type="GO" id="GO:0008270">
    <property type="term" value="F:zinc ion binding"/>
    <property type="evidence" value="ECO:0007669"/>
    <property type="project" value="UniProtKB-UniRule"/>
</dbReference>
<dbReference type="RefSeq" id="XP_023469272.1">
    <property type="nucleotide sequence ID" value="XM_023615851.1"/>
</dbReference>
<dbReference type="GeneID" id="35446839"/>